<feature type="compositionally biased region" description="Polar residues" evidence="1">
    <location>
        <begin position="136"/>
        <end position="153"/>
    </location>
</feature>
<accession>A0A3N4L305</accession>
<dbReference type="Proteomes" id="UP000277580">
    <property type="component" value="Unassembled WGS sequence"/>
</dbReference>
<feature type="compositionally biased region" description="Pro residues" evidence="1">
    <location>
        <begin position="333"/>
        <end position="343"/>
    </location>
</feature>
<feature type="region of interest" description="Disordered" evidence="1">
    <location>
        <begin position="1"/>
        <end position="573"/>
    </location>
</feature>
<evidence type="ECO:0000256" key="1">
    <source>
        <dbReference type="SAM" id="MobiDB-lite"/>
    </source>
</evidence>
<feature type="compositionally biased region" description="Low complexity" evidence="1">
    <location>
        <begin position="251"/>
        <end position="261"/>
    </location>
</feature>
<organism evidence="2 3">
    <name type="scientific">Morchella conica CCBAS932</name>
    <dbReference type="NCBI Taxonomy" id="1392247"/>
    <lineage>
        <taxon>Eukaryota</taxon>
        <taxon>Fungi</taxon>
        <taxon>Dikarya</taxon>
        <taxon>Ascomycota</taxon>
        <taxon>Pezizomycotina</taxon>
        <taxon>Pezizomycetes</taxon>
        <taxon>Pezizales</taxon>
        <taxon>Morchellaceae</taxon>
        <taxon>Morchella</taxon>
    </lineage>
</organism>
<evidence type="ECO:0000313" key="3">
    <source>
        <dbReference type="Proteomes" id="UP000277580"/>
    </source>
</evidence>
<feature type="compositionally biased region" description="Pro residues" evidence="1">
    <location>
        <begin position="367"/>
        <end position="377"/>
    </location>
</feature>
<sequence>MASPYAFQNHHQASSPANGAYTRYNPALYPGGLGGGGGGGGTGGVVSAPTAATTPATAVASYGPRRPSVSPSPMRGQADMGEGGEYNPQNYAPVAGNGGGYVPRPAAGGDAPPPPYSPPQPQSSRQHLNPRLQLSPPHQRQNSWQYSNGNTPISPAAHGHSPMITPSTASTQTFSPLFSHGPSAVSSANTTPQSPYAPLLQDQSGWNSPSPRRRNYSPPNASGTPQTYAPSGLQQATYPSPDAAVPPSPVVSPRSSSRGPNGIPPPPPGPPPMRRDTSPMPSPPARRTQSTSNAAAVMQMGMGSGLRSHSNSPHDRAQQHPPASTRADSLTRIPPPPPGPPPRDNSVPRGTMAPGAVRGDSRSRGSIPPPPPGPPPRNASVPRQGPTQVRSVSSPVPNRMQSRSPPQIGRLSAGNGNGSFEVTAATISPGATTTSTSPPQPPPKRKMEGEQAPYKKSSPGPRERDDEEEAVPRDENNNPWKQSMNPPISSPTSEVHGHGRRNSGPIAPRIDTSAAPLIDFERDSTPQSSSRGPQFFSQVRRKPLKFITPSPVTEEPPKQLPTPPPAGERDGRRTRPVSHLLHIPTPTDTRLQAPLLKDEEAMDSFYNSALERHRKMIRQEAAAQNDEKRVKLWMEFVVRECQLREEQYPEAVKKMKASIVAQLGTAFSVPERTQELSPISPVLRGGVDGDVEMGNSEEANRRKRPESQWWGQYIKNEARNNNHHSDEHNDPALEARIRDEESSRGRTSSRWWEASVEGSQSDYHAVRSDGMGEDEFGFGRGGHRYPRAARASLKEIAENVASTPRNHMFPSDYAGSSAYPPDRKYSRSRSRPAQSRTRSMPPRPVKTSLDIAPLLTLLPPFPREYPAVNNSHPQLAVFRNLVRTLNDLSSVNAVKRDFNAASTARKETLAMEAHKRRTQHSDYIQQLYASDSAASNGPSKRFSFGQVESLNSDFQAREDTITADSLRTEFDLFQTRVVDPTHTDLQERISAASAAYADLVREIKTSADSSHHGTTHQQEGNELPELLEKLTCLKWLFDVREQLHRELYDLLAERTRRYKEVVITPYFVTRQADKIREAEDYFNREEAARRTTADTESLERYAGFLDVVEHNCMKGVEAQISAFWEVAPLIMESLENIPLDLTNVHPIVPPEEFHENPAYLREPLRYLLAKIQQAERSVYQFVEGQTNLLCLLHEIKTLNVAAVLTEDLKEKVKMLESEWHESLGKQCEEIKERVGRFVGPEVVPTTPVV</sequence>
<feature type="compositionally biased region" description="Low complexity" evidence="1">
    <location>
        <begin position="45"/>
        <end position="75"/>
    </location>
</feature>
<feature type="compositionally biased region" description="Pro residues" evidence="1">
    <location>
        <begin position="262"/>
        <end position="272"/>
    </location>
</feature>
<feature type="compositionally biased region" description="Polar residues" evidence="1">
    <location>
        <begin position="164"/>
        <end position="176"/>
    </location>
</feature>
<feature type="region of interest" description="Disordered" evidence="1">
    <location>
        <begin position="679"/>
        <end position="751"/>
    </location>
</feature>
<proteinExistence type="predicted"/>
<dbReference type="OrthoDB" id="5367052at2759"/>
<feature type="compositionally biased region" description="Polar residues" evidence="1">
    <location>
        <begin position="184"/>
        <end position="194"/>
    </location>
</feature>
<reference evidence="2 3" key="1">
    <citation type="journal article" date="2018" name="Nat. Ecol. Evol.">
        <title>Pezizomycetes genomes reveal the molecular basis of ectomycorrhizal truffle lifestyle.</title>
        <authorList>
            <person name="Murat C."/>
            <person name="Payen T."/>
            <person name="Noel B."/>
            <person name="Kuo A."/>
            <person name="Morin E."/>
            <person name="Chen J."/>
            <person name="Kohler A."/>
            <person name="Krizsan K."/>
            <person name="Balestrini R."/>
            <person name="Da Silva C."/>
            <person name="Montanini B."/>
            <person name="Hainaut M."/>
            <person name="Levati E."/>
            <person name="Barry K.W."/>
            <person name="Belfiori B."/>
            <person name="Cichocki N."/>
            <person name="Clum A."/>
            <person name="Dockter R.B."/>
            <person name="Fauchery L."/>
            <person name="Guy J."/>
            <person name="Iotti M."/>
            <person name="Le Tacon F."/>
            <person name="Lindquist E.A."/>
            <person name="Lipzen A."/>
            <person name="Malagnac F."/>
            <person name="Mello A."/>
            <person name="Molinier V."/>
            <person name="Miyauchi S."/>
            <person name="Poulain J."/>
            <person name="Riccioni C."/>
            <person name="Rubini A."/>
            <person name="Sitrit Y."/>
            <person name="Splivallo R."/>
            <person name="Traeger S."/>
            <person name="Wang M."/>
            <person name="Zifcakova L."/>
            <person name="Wipf D."/>
            <person name="Zambonelli A."/>
            <person name="Paolocci F."/>
            <person name="Nowrousian M."/>
            <person name="Ottonello S."/>
            <person name="Baldrian P."/>
            <person name="Spatafora J.W."/>
            <person name="Henrissat B."/>
            <person name="Nagy L.G."/>
            <person name="Aury J.M."/>
            <person name="Wincker P."/>
            <person name="Grigoriev I.V."/>
            <person name="Bonfante P."/>
            <person name="Martin F.M."/>
        </authorList>
    </citation>
    <scope>NUCLEOTIDE SEQUENCE [LARGE SCALE GENOMIC DNA]</scope>
    <source>
        <strain evidence="2 3">CCBAS932</strain>
    </source>
</reference>
<feature type="region of interest" description="Disordered" evidence="1">
    <location>
        <begin position="802"/>
        <end position="846"/>
    </location>
</feature>
<name>A0A3N4L305_9PEZI</name>
<protein>
    <submittedName>
        <fullName evidence="2">Uncharacterized protein</fullName>
    </submittedName>
</protein>
<feature type="compositionally biased region" description="Low complexity" evidence="1">
    <location>
        <begin position="423"/>
        <end position="437"/>
    </location>
</feature>
<feature type="compositionally biased region" description="Polar residues" evidence="1">
    <location>
        <begin position="477"/>
        <end position="493"/>
    </location>
</feature>
<feature type="compositionally biased region" description="Polar residues" evidence="1">
    <location>
        <begin position="221"/>
        <end position="238"/>
    </location>
</feature>
<evidence type="ECO:0000313" key="2">
    <source>
        <dbReference type="EMBL" id="RPB17264.1"/>
    </source>
</evidence>
<feature type="compositionally biased region" description="Polar residues" evidence="1">
    <location>
        <begin position="525"/>
        <end position="537"/>
    </location>
</feature>
<dbReference type="EMBL" id="ML119106">
    <property type="protein sequence ID" value="RPB17264.1"/>
    <property type="molecule type" value="Genomic_DNA"/>
</dbReference>
<dbReference type="AlphaFoldDB" id="A0A3N4L305"/>
<keyword evidence="3" id="KW-1185">Reference proteome</keyword>
<dbReference type="InParanoid" id="A0A3N4L305"/>
<gene>
    <name evidence="2" type="ORF">P167DRAFT_123206</name>
</gene>
<feature type="compositionally biased region" description="Gly residues" evidence="1">
    <location>
        <begin position="31"/>
        <end position="44"/>
    </location>
</feature>
<feature type="compositionally biased region" description="Pro residues" evidence="1">
    <location>
        <begin position="111"/>
        <end position="121"/>
    </location>
</feature>
<feature type="compositionally biased region" description="Basic and acidic residues" evidence="1">
    <location>
        <begin position="716"/>
        <end position="744"/>
    </location>
</feature>
<dbReference type="STRING" id="1392247.A0A3N4L305"/>
<feature type="compositionally biased region" description="Polar residues" evidence="1">
    <location>
        <begin position="385"/>
        <end position="405"/>
    </location>
</feature>